<organism evidence="2 3">
    <name type="scientific">Reticulibacter mediterranei</name>
    <dbReference type="NCBI Taxonomy" id="2778369"/>
    <lineage>
        <taxon>Bacteria</taxon>
        <taxon>Bacillati</taxon>
        <taxon>Chloroflexota</taxon>
        <taxon>Ktedonobacteria</taxon>
        <taxon>Ktedonobacterales</taxon>
        <taxon>Reticulibacteraceae</taxon>
        <taxon>Reticulibacter</taxon>
    </lineage>
</organism>
<dbReference type="GO" id="GO:0004722">
    <property type="term" value="F:protein serine/threonine phosphatase activity"/>
    <property type="evidence" value="ECO:0007669"/>
    <property type="project" value="InterPro"/>
</dbReference>
<dbReference type="Proteomes" id="UP000597444">
    <property type="component" value="Unassembled WGS sequence"/>
</dbReference>
<dbReference type="InterPro" id="IPR015655">
    <property type="entry name" value="PP2C"/>
</dbReference>
<dbReference type="InterPro" id="IPR001932">
    <property type="entry name" value="PPM-type_phosphatase-like_dom"/>
</dbReference>
<name>A0A8J3J1T8_9CHLR</name>
<evidence type="ECO:0000313" key="3">
    <source>
        <dbReference type="Proteomes" id="UP000597444"/>
    </source>
</evidence>
<dbReference type="AlphaFoldDB" id="A0A8J3J1T8"/>
<dbReference type="SMART" id="SM00331">
    <property type="entry name" value="PP2C_SIG"/>
    <property type="match status" value="1"/>
</dbReference>
<comment type="caution">
    <text evidence="2">The sequence shown here is derived from an EMBL/GenBank/DDBJ whole genome shotgun (WGS) entry which is preliminary data.</text>
</comment>
<evidence type="ECO:0000259" key="1">
    <source>
        <dbReference type="PROSITE" id="PS51746"/>
    </source>
</evidence>
<proteinExistence type="predicted"/>
<dbReference type="CDD" id="cd00143">
    <property type="entry name" value="PP2Cc"/>
    <property type="match status" value="1"/>
</dbReference>
<accession>A0A8J3J1T8</accession>
<gene>
    <name evidence="2" type="ORF">KSF_108030</name>
</gene>
<dbReference type="SUPFAM" id="SSF81606">
    <property type="entry name" value="PP2C-like"/>
    <property type="match status" value="1"/>
</dbReference>
<protein>
    <recommendedName>
        <fullName evidence="1">PPM-type phosphatase domain-containing protein</fullName>
    </recommendedName>
</protein>
<keyword evidence="3" id="KW-1185">Reference proteome</keyword>
<dbReference type="Pfam" id="PF13672">
    <property type="entry name" value="PP2C_2"/>
    <property type="match status" value="1"/>
</dbReference>
<reference evidence="2" key="1">
    <citation type="submission" date="2020-10" db="EMBL/GenBank/DDBJ databases">
        <title>Taxonomic study of unclassified bacteria belonging to the class Ktedonobacteria.</title>
        <authorList>
            <person name="Yabe S."/>
            <person name="Wang C.M."/>
            <person name="Zheng Y."/>
            <person name="Sakai Y."/>
            <person name="Cavaletti L."/>
            <person name="Monciardini P."/>
            <person name="Donadio S."/>
        </authorList>
    </citation>
    <scope>NUCLEOTIDE SEQUENCE</scope>
    <source>
        <strain evidence="2">ID150040</strain>
    </source>
</reference>
<dbReference type="PANTHER" id="PTHR47992">
    <property type="entry name" value="PROTEIN PHOSPHATASE"/>
    <property type="match status" value="1"/>
</dbReference>
<dbReference type="PROSITE" id="PS51746">
    <property type="entry name" value="PPM_2"/>
    <property type="match status" value="1"/>
</dbReference>
<evidence type="ECO:0000313" key="2">
    <source>
        <dbReference type="EMBL" id="GHP00756.1"/>
    </source>
</evidence>
<dbReference type="InterPro" id="IPR036457">
    <property type="entry name" value="PPM-type-like_dom_sf"/>
</dbReference>
<feature type="domain" description="PPM-type phosphatase" evidence="1">
    <location>
        <begin position="55"/>
        <end position="315"/>
    </location>
</feature>
<sequence length="341" mass="37459">MSTSEGMVLAYLRNMRAAQQNEQPEHARHLFNAAMSWLEQCDKEDEQTNDSLQLNVGVGLDAGTNPRKSVNEDYVFAVSMLNRVQERVGLFLVADGVGGAIDGQEASRRAVHAFVNEVLPQLLEEPLRREALRDLLVAGIQAANQAVYQRNQDPMLLGSTMGTTFTAVVSVGCDAYVSSIGDSRAYVYREGTGLMRLTQDHSKVAELVKLQVITPREAYYHPERNVILRALGGRGLEIDEPIQFQLQKGDVLLLCSDGLWEMVRDPRGDDMAAILKRNLSAEEMAENLVRLALSGGGPHNTGGGHDNIGIVVVKMEVDVAECETMMWPPTPSCTETMVVSM</sequence>
<dbReference type="RefSeq" id="WP_220211341.1">
    <property type="nucleotide sequence ID" value="NZ_BNJK01000003.1"/>
</dbReference>
<dbReference type="EMBL" id="BNJK01000003">
    <property type="protein sequence ID" value="GHP00756.1"/>
    <property type="molecule type" value="Genomic_DNA"/>
</dbReference>
<dbReference type="SMART" id="SM00332">
    <property type="entry name" value="PP2Cc"/>
    <property type="match status" value="1"/>
</dbReference>
<dbReference type="Gene3D" id="3.60.40.10">
    <property type="entry name" value="PPM-type phosphatase domain"/>
    <property type="match status" value="1"/>
</dbReference>